<comment type="caution">
    <text evidence="2">The sequence shown here is derived from an EMBL/GenBank/DDBJ whole genome shotgun (WGS) entry which is preliminary data.</text>
</comment>
<proteinExistence type="predicted"/>
<feature type="domain" description="AAA-ATPase-like" evidence="1">
    <location>
        <begin position="17"/>
        <end position="241"/>
    </location>
</feature>
<dbReference type="InterPro" id="IPR018631">
    <property type="entry name" value="AAA-ATPase-like_dom"/>
</dbReference>
<sequence>MKRKLDGSDEMEFKPLPIGIDNFEKLITRGYYLIDKTLLIKDLLDKKADVNLFTRPRRFGKTLNMSMIQYFFEKGEKDNSYLFEGLNIRKCGEKYTSHMGQYPVINLSLKSAKQPNFELALKCIKDEITDEFRRHAYILNSDKLSDEKEKYMKISRGDDDVKLYVTSLKFLSQCLEKYHEKKVIILIDEYDVPLENAFFEGFYDEMIAFIRSLFESALKTNSSLEFSVITGCLRISKESIFTGLNNLEIISILNKLYDEYFGFTQAEVSKMLLDYGLSEKEQLIKDWYNGYIFGDAEVYNPWSAIRFVKDLTVDKDTFPSSYWANTSSNSIVRSLIDKADTATKKEIELLIEGKTVEKPVHEDITYDEIYDTMDNLWNFMFFTGYFKKVSERISETNQKYVTLEIPNEEVKYIFRTKVLRWFQDKVKARDLSKLYTAIINADYKTFEIELGRLLMETISFNDAYENFYHGFVVGALANMHDYIIKSNREGGKGRSDLFIKSVSKRGVAIVIEFKIAKNIDDLEKRADDALKQIKEKGYDMELRSEGYKNIISYGISFCEKDCYVKLAD</sequence>
<protein>
    <submittedName>
        <fullName evidence="2">Putative AAA-ATPase</fullName>
    </submittedName>
</protein>
<dbReference type="STRING" id="1450648.CLORY_03040"/>
<keyword evidence="3" id="KW-1185">Reference proteome</keyword>
<dbReference type="EMBL" id="MZGV01000002">
    <property type="protein sequence ID" value="OPJ64795.1"/>
    <property type="molecule type" value="Genomic_DNA"/>
</dbReference>
<dbReference type="Pfam" id="PF09820">
    <property type="entry name" value="AAA-ATPase_like"/>
    <property type="match status" value="1"/>
</dbReference>
<gene>
    <name evidence="2" type="ORF">CLORY_03040</name>
</gene>
<reference evidence="2 3" key="1">
    <citation type="submission" date="2017-03" db="EMBL/GenBank/DDBJ databases">
        <title>Genome sequence of Clostridium oryzae DSM 28571.</title>
        <authorList>
            <person name="Poehlein A."/>
            <person name="Daniel R."/>
        </authorList>
    </citation>
    <scope>NUCLEOTIDE SEQUENCE [LARGE SCALE GENOMIC DNA]</scope>
    <source>
        <strain evidence="2 3">DSM 28571</strain>
    </source>
</reference>
<evidence type="ECO:0000313" key="2">
    <source>
        <dbReference type="EMBL" id="OPJ64795.1"/>
    </source>
</evidence>
<dbReference type="Proteomes" id="UP000190080">
    <property type="component" value="Unassembled WGS sequence"/>
</dbReference>
<evidence type="ECO:0000313" key="3">
    <source>
        <dbReference type="Proteomes" id="UP000190080"/>
    </source>
</evidence>
<dbReference type="PANTHER" id="PTHR34825:SF1">
    <property type="entry name" value="AAA-ATPASE-LIKE DOMAIN-CONTAINING PROTEIN"/>
    <property type="match status" value="1"/>
</dbReference>
<dbReference type="Pfam" id="PF08011">
    <property type="entry name" value="PDDEXK_9"/>
    <property type="match status" value="1"/>
</dbReference>
<name>A0A1V4IYD7_9CLOT</name>
<evidence type="ECO:0000259" key="1">
    <source>
        <dbReference type="Pfam" id="PF09820"/>
    </source>
</evidence>
<dbReference type="PANTHER" id="PTHR34825">
    <property type="entry name" value="CONSERVED PROTEIN, WITH A WEAK D-GALACTARATE DEHYDRATASE/ALTRONATE HYDROLASE DOMAIN"/>
    <property type="match status" value="1"/>
</dbReference>
<accession>A0A1V4IYD7</accession>
<organism evidence="2 3">
    <name type="scientific">Clostridium oryzae</name>
    <dbReference type="NCBI Taxonomy" id="1450648"/>
    <lineage>
        <taxon>Bacteria</taxon>
        <taxon>Bacillati</taxon>
        <taxon>Bacillota</taxon>
        <taxon>Clostridia</taxon>
        <taxon>Eubacteriales</taxon>
        <taxon>Clostridiaceae</taxon>
        <taxon>Clostridium</taxon>
    </lineage>
</organism>
<dbReference type="InterPro" id="IPR012547">
    <property type="entry name" value="PDDEXK_9"/>
</dbReference>
<dbReference type="AlphaFoldDB" id="A0A1V4IYD7"/>